<sequence>MPSNWVETSVDVSYGQIACKVWGSKCDDSVNIVALHGFMDNCGSFDQLIPLLDNDYFVVAVDFPGHGFSSHLPAGIAYTDSTWILAVEAVIAHFEFEKIIFISHSMGSTVAFYYATLFPERVTKIIAFDTLMATIHPMENIPKEMAKGYKYLSDLQKKKANITPTFDPKMAVRLLIAAHKTFGDLDEESAKILLLRSTKLTDDKQRIVFTRDERLNCTLSMLPFKSNFEILKEY</sequence>
<comment type="similarity">
    <text evidence="1">Belongs to the AB hydrolase superfamily.</text>
</comment>
<organism evidence="4 5">
    <name type="scientific">Leptotrombidium deliense</name>
    <dbReference type="NCBI Taxonomy" id="299467"/>
    <lineage>
        <taxon>Eukaryota</taxon>
        <taxon>Metazoa</taxon>
        <taxon>Ecdysozoa</taxon>
        <taxon>Arthropoda</taxon>
        <taxon>Chelicerata</taxon>
        <taxon>Arachnida</taxon>
        <taxon>Acari</taxon>
        <taxon>Acariformes</taxon>
        <taxon>Trombidiformes</taxon>
        <taxon>Prostigmata</taxon>
        <taxon>Anystina</taxon>
        <taxon>Parasitengona</taxon>
        <taxon>Trombiculoidea</taxon>
        <taxon>Trombiculidae</taxon>
        <taxon>Leptotrombidium</taxon>
    </lineage>
</organism>
<dbReference type="InterPro" id="IPR029058">
    <property type="entry name" value="AB_hydrolase_fold"/>
</dbReference>
<dbReference type="SUPFAM" id="SSF53474">
    <property type="entry name" value="alpha/beta-Hydrolases"/>
    <property type="match status" value="1"/>
</dbReference>
<dbReference type="EMBL" id="NCKV01003532">
    <property type="protein sequence ID" value="RWS25609.1"/>
    <property type="molecule type" value="Genomic_DNA"/>
</dbReference>
<evidence type="ECO:0000313" key="4">
    <source>
        <dbReference type="EMBL" id="RWS25609.1"/>
    </source>
</evidence>
<dbReference type="VEuPathDB" id="VectorBase:LDEU006431"/>
<dbReference type="Proteomes" id="UP000288716">
    <property type="component" value="Unassembled WGS sequence"/>
</dbReference>
<dbReference type="OrthoDB" id="190201at2759"/>
<comment type="caution">
    <text evidence="4">The sequence shown here is derived from an EMBL/GenBank/DDBJ whole genome shotgun (WGS) entry which is preliminary data.</text>
</comment>
<proteinExistence type="inferred from homology"/>
<reference evidence="4 5" key="1">
    <citation type="journal article" date="2018" name="Gigascience">
        <title>Genomes of trombidid mites reveal novel predicted allergens and laterally-transferred genes associated with secondary metabolism.</title>
        <authorList>
            <person name="Dong X."/>
            <person name="Chaisiri K."/>
            <person name="Xia D."/>
            <person name="Armstrong S.D."/>
            <person name="Fang Y."/>
            <person name="Donnelly M.J."/>
            <person name="Kadowaki T."/>
            <person name="McGarry J.W."/>
            <person name="Darby A.C."/>
            <person name="Makepeace B.L."/>
        </authorList>
    </citation>
    <scope>NUCLEOTIDE SEQUENCE [LARGE SCALE GENOMIC DNA]</scope>
    <source>
        <strain evidence="4">UoL-UT</strain>
    </source>
</reference>
<dbReference type="AlphaFoldDB" id="A0A443SDL4"/>
<dbReference type="PRINTS" id="PR00111">
    <property type="entry name" value="ABHYDROLASE"/>
</dbReference>
<feature type="domain" description="AB hydrolase-1" evidence="3">
    <location>
        <begin position="32"/>
        <end position="142"/>
    </location>
</feature>
<keyword evidence="2 4" id="KW-0378">Hydrolase</keyword>
<evidence type="ECO:0000256" key="1">
    <source>
        <dbReference type="ARBA" id="ARBA00008645"/>
    </source>
</evidence>
<gene>
    <name evidence="4" type="ORF">B4U80_13801</name>
</gene>
<evidence type="ECO:0000256" key="2">
    <source>
        <dbReference type="ARBA" id="ARBA00022801"/>
    </source>
</evidence>
<dbReference type="InterPro" id="IPR000073">
    <property type="entry name" value="AB_hydrolase_1"/>
</dbReference>
<evidence type="ECO:0000259" key="3">
    <source>
        <dbReference type="Pfam" id="PF00561"/>
    </source>
</evidence>
<dbReference type="PANTHER" id="PTHR43798:SF14">
    <property type="entry name" value="SERINE HYDROLASE-LIKE PROTEIN DDB_G0286239"/>
    <property type="match status" value="1"/>
</dbReference>
<dbReference type="GO" id="GO:0016020">
    <property type="term" value="C:membrane"/>
    <property type="evidence" value="ECO:0007669"/>
    <property type="project" value="TreeGrafter"/>
</dbReference>
<dbReference type="STRING" id="299467.A0A443SDL4"/>
<dbReference type="Gene3D" id="3.40.50.1820">
    <property type="entry name" value="alpha/beta hydrolase"/>
    <property type="match status" value="1"/>
</dbReference>
<dbReference type="Pfam" id="PF00561">
    <property type="entry name" value="Abhydrolase_1"/>
    <property type="match status" value="1"/>
</dbReference>
<dbReference type="PANTHER" id="PTHR43798">
    <property type="entry name" value="MONOACYLGLYCEROL LIPASE"/>
    <property type="match status" value="1"/>
</dbReference>
<dbReference type="GO" id="GO:0016787">
    <property type="term" value="F:hydrolase activity"/>
    <property type="evidence" value="ECO:0007669"/>
    <property type="project" value="UniProtKB-KW"/>
</dbReference>
<dbReference type="InterPro" id="IPR050266">
    <property type="entry name" value="AB_hydrolase_sf"/>
</dbReference>
<evidence type="ECO:0000313" key="5">
    <source>
        <dbReference type="Proteomes" id="UP000288716"/>
    </source>
</evidence>
<keyword evidence="5" id="KW-1185">Reference proteome</keyword>
<name>A0A443SDL4_9ACAR</name>
<protein>
    <submittedName>
        <fullName evidence="4">Serine hydrolase-like protein</fullName>
    </submittedName>
</protein>
<accession>A0A443SDL4</accession>